<dbReference type="InterPro" id="IPR001148">
    <property type="entry name" value="CA_dom"/>
</dbReference>
<accession>A0A9P0CDR5</accession>
<dbReference type="KEGG" id="btab:109031788"/>
<organism evidence="4 5">
    <name type="scientific">Bemisia tabaci</name>
    <name type="common">Sweetpotato whitefly</name>
    <name type="synonym">Aleurodes tabaci</name>
    <dbReference type="NCBI Taxonomy" id="7038"/>
    <lineage>
        <taxon>Eukaryota</taxon>
        <taxon>Metazoa</taxon>
        <taxon>Ecdysozoa</taxon>
        <taxon>Arthropoda</taxon>
        <taxon>Hexapoda</taxon>
        <taxon>Insecta</taxon>
        <taxon>Pterygota</taxon>
        <taxon>Neoptera</taxon>
        <taxon>Paraneoptera</taxon>
        <taxon>Hemiptera</taxon>
        <taxon>Sternorrhyncha</taxon>
        <taxon>Aleyrodoidea</taxon>
        <taxon>Aleyrodidae</taxon>
        <taxon>Aleyrodinae</taxon>
        <taxon>Bemisia</taxon>
    </lineage>
</organism>
<evidence type="ECO:0000313" key="5">
    <source>
        <dbReference type="Proteomes" id="UP001152759"/>
    </source>
</evidence>
<keyword evidence="5" id="KW-1185">Reference proteome</keyword>
<dbReference type="GO" id="GO:0004089">
    <property type="term" value="F:carbonate dehydratase activity"/>
    <property type="evidence" value="ECO:0007669"/>
    <property type="project" value="InterPro"/>
</dbReference>
<evidence type="ECO:0000256" key="1">
    <source>
        <dbReference type="ARBA" id="ARBA00010718"/>
    </source>
</evidence>
<dbReference type="CDD" id="cd03121">
    <property type="entry name" value="alpha_CARP_X_XI_like"/>
    <property type="match status" value="1"/>
</dbReference>
<sequence>MVLIQLSTYLLVFLLTLLHSSVLYGQPKKSWDGWWNYQGISGPDWWGRFNPNWNLCFKGARQSPINLDPKKLLFDPNLGQIYVDTHRIDGKMINTGHSIIFQAGNDSHVAVNITGGPLSYRYRFHEIHIHYGMKDDKGSEHAINGYVFPAEIQVFGYNSQLYSNFSEASYKAQGIAAISLLLQLGDSSHPELRRLTEQIGNITFRGDEVDVKQVSIAGLLPKTNYYITYDGSITIPACFETVTWLVLNKPIYVTKQQLHALRNLMQGYKSDPPEPLGDNFRPVRPLNDRPLRTNIDFNLKEGDDKSNCRPSMFKEVYYKAKMWTSEENILSSPNDVNFN</sequence>
<dbReference type="SMART" id="SM01057">
    <property type="entry name" value="Carb_anhydrase"/>
    <property type="match status" value="1"/>
</dbReference>
<dbReference type="OrthoDB" id="5978072at2759"/>
<feature type="domain" description="Alpha-carbonic anhydrase" evidence="3">
    <location>
        <begin position="33"/>
        <end position="295"/>
    </location>
</feature>
<dbReference type="GO" id="GO:0006730">
    <property type="term" value="P:one-carbon metabolic process"/>
    <property type="evidence" value="ECO:0007669"/>
    <property type="project" value="TreeGrafter"/>
</dbReference>
<evidence type="ECO:0000259" key="3">
    <source>
        <dbReference type="PROSITE" id="PS51144"/>
    </source>
</evidence>
<dbReference type="Gene3D" id="3.10.200.10">
    <property type="entry name" value="Alpha carbonic anhydrase"/>
    <property type="match status" value="1"/>
</dbReference>
<feature type="signal peptide" evidence="2">
    <location>
        <begin position="1"/>
        <end position="25"/>
    </location>
</feature>
<proteinExistence type="inferred from homology"/>
<dbReference type="InterPro" id="IPR041878">
    <property type="entry name" value="Alpha_CARP_X/XI"/>
</dbReference>
<dbReference type="InterPro" id="IPR023561">
    <property type="entry name" value="Carbonic_anhydrase_a-class"/>
</dbReference>
<dbReference type="PROSITE" id="PS51144">
    <property type="entry name" value="ALPHA_CA_2"/>
    <property type="match status" value="1"/>
</dbReference>
<dbReference type="Pfam" id="PF00194">
    <property type="entry name" value="Carb_anhydrase"/>
    <property type="match status" value="1"/>
</dbReference>
<dbReference type="GO" id="GO:0008270">
    <property type="term" value="F:zinc ion binding"/>
    <property type="evidence" value="ECO:0007669"/>
    <property type="project" value="InterPro"/>
</dbReference>
<gene>
    <name evidence="4" type="ORF">BEMITA_LOCUS8396</name>
</gene>
<reference evidence="4" key="1">
    <citation type="submission" date="2021-12" db="EMBL/GenBank/DDBJ databases">
        <authorList>
            <person name="King R."/>
        </authorList>
    </citation>
    <scope>NUCLEOTIDE SEQUENCE</scope>
</reference>
<dbReference type="EMBL" id="OU963865">
    <property type="protein sequence ID" value="CAH0771682.1"/>
    <property type="molecule type" value="Genomic_DNA"/>
</dbReference>
<dbReference type="InterPro" id="IPR036398">
    <property type="entry name" value="CA_dom_sf"/>
</dbReference>
<dbReference type="AlphaFoldDB" id="A0A9P0CDR5"/>
<evidence type="ECO:0000256" key="2">
    <source>
        <dbReference type="SAM" id="SignalP"/>
    </source>
</evidence>
<dbReference type="PANTHER" id="PTHR18952:SF208">
    <property type="entry name" value="CARBONIC ANHYDRASE XA-RELATED"/>
    <property type="match status" value="1"/>
</dbReference>
<protein>
    <recommendedName>
        <fullName evidence="3">Alpha-carbonic anhydrase domain-containing protein</fullName>
    </recommendedName>
</protein>
<dbReference type="PANTHER" id="PTHR18952">
    <property type="entry name" value="CARBONIC ANHYDRASE"/>
    <property type="match status" value="1"/>
</dbReference>
<comment type="similarity">
    <text evidence="1">Belongs to the alpha-carbonic anhydrase family.</text>
</comment>
<feature type="chain" id="PRO_5040202004" description="Alpha-carbonic anhydrase domain-containing protein" evidence="2">
    <location>
        <begin position="26"/>
        <end position="339"/>
    </location>
</feature>
<dbReference type="Proteomes" id="UP001152759">
    <property type="component" value="Chromosome 4"/>
</dbReference>
<evidence type="ECO:0000313" key="4">
    <source>
        <dbReference type="EMBL" id="CAH0771682.1"/>
    </source>
</evidence>
<keyword evidence="2" id="KW-0732">Signal</keyword>
<dbReference type="SUPFAM" id="SSF51069">
    <property type="entry name" value="Carbonic anhydrase"/>
    <property type="match status" value="1"/>
</dbReference>
<name>A0A9P0CDR5_BEMTA</name>